<name>A0ABS4SFG8_9PROT</name>
<reference evidence="1 2" key="1">
    <citation type="submission" date="2021-03" db="EMBL/GenBank/DDBJ databases">
        <title>Genomic Encyclopedia of Type Strains, Phase III (KMG-III): the genomes of soil and plant-associated and newly described type strains.</title>
        <authorList>
            <person name="Whitman W."/>
        </authorList>
    </citation>
    <scope>NUCLEOTIDE SEQUENCE [LARGE SCALE GENOMIC DNA]</scope>
    <source>
        <strain evidence="1 2">IMMIB AFH-6</strain>
    </source>
</reference>
<sequence length="67" mass="7231">MTPETPVYRQIWFADGRVFHQGDPVTLADAQVLLNDAIADGAVEVGSFLRVEPDLLVIEPPEADPGA</sequence>
<organism evidence="1 2">
    <name type="scientific">Azospirillum rugosum</name>
    <dbReference type="NCBI Taxonomy" id="416170"/>
    <lineage>
        <taxon>Bacteria</taxon>
        <taxon>Pseudomonadati</taxon>
        <taxon>Pseudomonadota</taxon>
        <taxon>Alphaproteobacteria</taxon>
        <taxon>Rhodospirillales</taxon>
        <taxon>Azospirillaceae</taxon>
        <taxon>Azospirillum</taxon>
    </lineage>
</organism>
<gene>
    <name evidence="1" type="ORF">J2851_001063</name>
</gene>
<keyword evidence="2" id="KW-1185">Reference proteome</keyword>
<dbReference type="EMBL" id="JAGINP010000003">
    <property type="protein sequence ID" value="MBP2291314.1"/>
    <property type="molecule type" value="Genomic_DNA"/>
</dbReference>
<proteinExistence type="predicted"/>
<accession>A0ABS4SFG8</accession>
<evidence type="ECO:0000313" key="1">
    <source>
        <dbReference type="EMBL" id="MBP2291314.1"/>
    </source>
</evidence>
<protein>
    <submittedName>
        <fullName evidence="1">Uncharacterized protein</fullName>
    </submittedName>
</protein>
<dbReference type="Proteomes" id="UP000781958">
    <property type="component" value="Unassembled WGS sequence"/>
</dbReference>
<evidence type="ECO:0000313" key="2">
    <source>
        <dbReference type="Proteomes" id="UP000781958"/>
    </source>
</evidence>
<comment type="caution">
    <text evidence="1">The sequence shown here is derived from an EMBL/GenBank/DDBJ whole genome shotgun (WGS) entry which is preliminary data.</text>
</comment>
<dbReference type="RefSeq" id="WP_209764736.1">
    <property type="nucleotide sequence ID" value="NZ_JAGINP010000003.1"/>
</dbReference>